<evidence type="ECO:0000313" key="3">
    <source>
        <dbReference type="EMBL" id="MFC4535232.1"/>
    </source>
</evidence>
<dbReference type="Proteomes" id="UP001596004">
    <property type="component" value="Unassembled WGS sequence"/>
</dbReference>
<proteinExistence type="predicted"/>
<protein>
    <submittedName>
        <fullName evidence="3">DUF6789 family protein</fullName>
    </submittedName>
</protein>
<dbReference type="Pfam" id="PF20587">
    <property type="entry name" value="DUF6789"/>
    <property type="match status" value="1"/>
</dbReference>
<dbReference type="EMBL" id="JBHSFP010000029">
    <property type="protein sequence ID" value="MFC4535232.1"/>
    <property type="molecule type" value="Genomic_DNA"/>
</dbReference>
<keyword evidence="2" id="KW-0472">Membrane</keyword>
<feature type="transmembrane region" description="Helical" evidence="2">
    <location>
        <begin position="93"/>
        <end position="111"/>
    </location>
</feature>
<feature type="transmembrane region" description="Helical" evidence="2">
    <location>
        <begin position="12"/>
        <end position="33"/>
    </location>
</feature>
<evidence type="ECO:0000256" key="1">
    <source>
        <dbReference type="SAM" id="MobiDB-lite"/>
    </source>
</evidence>
<reference evidence="4" key="1">
    <citation type="journal article" date="2019" name="Int. J. Syst. Evol. Microbiol.">
        <title>The Global Catalogue of Microorganisms (GCM) 10K type strain sequencing project: providing services to taxonomists for standard genome sequencing and annotation.</title>
        <authorList>
            <consortium name="The Broad Institute Genomics Platform"/>
            <consortium name="The Broad Institute Genome Sequencing Center for Infectious Disease"/>
            <person name="Wu L."/>
            <person name="Ma J."/>
        </authorList>
    </citation>
    <scope>NUCLEOTIDE SEQUENCE [LARGE SCALE GENOMIC DNA]</scope>
    <source>
        <strain evidence="4">CGMCC 4.7132</strain>
    </source>
</reference>
<comment type="caution">
    <text evidence="3">The sequence shown here is derived from an EMBL/GenBank/DDBJ whole genome shotgun (WGS) entry which is preliminary data.</text>
</comment>
<evidence type="ECO:0000313" key="4">
    <source>
        <dbReference type="Proteomes" id="UP001596004"/>
    </source>
</evidence>
<sequence length="175" mass="18054">MSGQVAAMIRNLVKGAVSGVIATGAMSAVMVAGDRVGLMGEHPPKRIARAVLPGPKHRPKKGEGVLGAVAHFAFGSACGGLFAAAVARREPRVPLGVAYGLAIWAVSYQGWLPGMGILPPIHRDRPDRQAVMAAGHAIYGTALVLALNGLRRGDRSPRHPPSLSPDPVTAGRATP</sequence>
<accession>A0ABV9CS31</accession>
<keyword evidence="2" id="KW-0812">Transmembrane</keyword>
<keyword evidence="4" id="KW-1185">Reference proteome</keyword>
<keyword evidence="2" id="KW-1133">Transmembrane helix</keyword>
<gene>
    <name evidence="3" type="ORF">ACFO60_31090</name>
</gene>
<name>A0ABV9CS31_9ACTN</name>
<feature type="transmembrane region" description="Helical" evidence="2">
    <location>
        <begin position="131"/>
        <end position="150"/>
    </location>
</feature>
<evidence type="ECO:0000256" key="2">
    <source>
        <dbReference type="SAM" id="Phobius"/>
    </source>
</evidence>
<dbReference type="InterPro" id="IPR046739">
    <property type="entry name" value="DUF6789"/>
</dbReference>
<feature type="transmembrane region" description="Helical" evidence="2">
    <location>
        <begin position="65"/>
        <end position="86"/>
    </location>
</feature>
<organism evidence="3 4">
    <name type="scientific">Sphaerisporangium dianthi</name>
    <dbReference type="NCBI Taxonomy" id="1436120"/>
    <lineage>
        <taxon>Bacteria</taxon>
        <taxon>Bacillati</taxon>
        <taxon>Actinomycetota</taxon>
        <taxon>Actinomycetes</taxon>
        <taxon>Streptosporangiales</taxon>
        <taxon>Streptosporangiaceae</taxon>
        <taxon>Sphaerisporangium</taxon>
    </lineage>
</organism>
<feature type="region of interest" description="Disordered" evidence="1">
    <location>
        <begin position="151"/>
        <end position="175"/>
    </location>
</feature>
<dbReference type="RefSeq" id="WP_380847379.1">
    <property type="nucleotide sequence ID" value="NZ_JBHSFP010000029.1"/>
</dbReference>